<sequence>MIKKIYLTSMVGLLMFALSACEISSTNENPNQATETGINNLLPHAQVNLAYGLGGDISQYNAVMMQQMAGTNREHTNIARYNFSSARSETAWNSNLYGGSMNDLHLVKNRAEEGEYWHHLGVAQILMANALGNVVALWNDAPYSEAFQGVDNRRPVYDDAEELYGVVQDLLSDGVENMQRDVTPLTELGGADLIYGGNTELWIMAAHALSARFHNHRSKVDPEGSAQDVLDAIANGTFASSDDNMDMAFGTENQQANPWRNHKLSTFEDNTRMGEHFVDLLISIDDPRLPHYAAENSDGEFRGQTAGVSGDEDGLISDLGPYYNRPEAPFHFITYTEVKFLEAEAHYRLGEYGPAADAMNEAIISSLELVTGEADEDYVAEQASETAASLEDGEGLARLMTHKHVALFLQPEIFTDWRRTGIPELEIAENSVINEIPRRWPYAQAELNTNPNAPEGVSLTDRVWWDQ</sequence>
<name>A0A8J7UUU5_9BACT</name>
<dbReference type="Gene3D" id="1.25.40.390">
    <property type="match status" value="1"/>
</dbReference>
<evidence type="ECO:0000313" key="2">
    <source>
        <dbReference type="EMBL" id="MBP3192755.1"/>
    </source>
</evidence>
<dbReference type="PROSITE" id="PS51257">
    <property type="entry name" value="PROKAR_LIPOPROTEIN"/>
    <property type="match status" value="1"/>
</dbReference>
<keyword evidence="2" id="KW-0449">Lipoprotein</keyword>
<dbReference type="Proteomes" id="UP000673975">
    <property type="component" value="Unassembled WGS sequence"/>
</dbReference>
<dbReference type="AlphaFoldDB" id="A0A8J7UUU5"/>
<feature type="signal peptide" evidence="1">
    <location>
        <begin position="1"/>
        <end position="20"/>
    </location>
</feature>
<dbReference type="InterPro" id="IPR011990">
    <property type="entry name" value="TPR-like_helical_dom_sf"/>
</dbReference>
<organism evidence="2 3">
    <name type="scientific">Natronogracilivirga saccharolytica</name>
    <dbReference type="NCBI Taxonomy" id="2812953"/>
    <lineage>
        <taxon>Bacteria</taxon>
        <taxon>Pseudomonadati</taxon>
        <taxon>Balneolota</taxon>
        <taxon>Balneolia</taxon>
        <taxon>Balneolales</taxon>
        <taxon>Cyclonatronaceae</taxon>
        <taxon>Natronogracilivirga</taxon>
    </lineage>
</organism>
<protein>
    <submittedName>
        <fullName evidence="2">SusD/RagB family nutrient-binding outer membrane lipoprotein</fullName>
    </submittedName>
</protein>
<proteinExistence type="predicted"/>
<reference evidence="2" key="1">
    <citation type="submission" date="2021-02" db="EMBL/GenBank/DDBJ databases">
        <title>Natronogracilivirga saccharolytica gen. nov. sp. nov. a new anaerobic, haloalkiliphilic carbohydrate-fermenting bacterium from soda lake and proposing of Cyclonatronumiaceae fam. nov. in the phylum Balneolaeota.</title>
        <authorList>
            <person name="Zhilina T.N."/>
            <person name="Sorokin D.Y."/>
            <person name="Zavarzina D.G."/>
            <person name="Toshchakov S.V."/>
            <person name="Kublanov I.V."/>
        </authorList>
    </citation>
    <scope>NUCLEOTIDE SEQUENCE</scope>
    <source>
        <strain evidence="2">Z-1702</strain>
    </source>
</reference>
<accession>A0A8J7UUU5</accession>
<evidence type="ECO:0000313" key="3">
    <source>
        <dbReference type="Proteomes" id="UP000673975"/>
    </source>
</evidence>
<dbReference type="EMBL" id="JAFIDN010000006">
    <property type="protein sequence ID" value="MBP3192755.1"/>
    <property type="molecule type" value="Genomic_DNA"/>
</dbReference>
<gene>
    <name evidence="2" type="ORF">NATSA_08775</name>
</gene>
<keyword evidence="1" id="KW-0732">Signal</keyword>
<evidence type="ECO:0000256" key="1">
    <source>
        <dbReference type="SAM" id="SignalP"/>
    </source>
</evidence>
<feature type="chain" id="PRO_5035291958" evidence="1">
    <location>
        <begin position="21"/>
        <end position="467"/>
    </location>
</feature>
<keyword evidence="3" id="KW-1185">Reference proteome</keyword>
<dbReference type="RefSeq" id="WP_210511769.1">
    <property type="nucleotide sequence ID" value="NZ_JAFIDN010000006.1"/>
</dbReference>
<dbReference type="InterPro" id="IPR041662">
    <property type="entry name" value="SusD-like_2"/>
</dbReference>
<comment type="caution">
    <text evidence="2">The sequence shown here is derived from an EMBL/GenBank/DDBJ whole genome shotgun (WGS) entry which is preliminary data.</text>
</comment>
<dbReference type="Pfam" id="PF12771">
    <property type="entry name" value="SusD-like_2"/>
    <property type="match status" value="1"/>
</dbReference>
<dbReference type="SUPFAM" id="SSF48452">
    <property type="entry name" value="TPR-like"/>
    <property type="match status" value="1"/>
</dbReference>